<organism evidence="9 10">
    <name type="scientific">Hyaloscypha hepaticicola</name>
    <dbReference type="NCBI Taxonomy" id="2082293"/>
    <lineage>
        <taxon>Eukaryota</taxon>
        <taxon>Fungi</taxon>
        <taxon>Dikarya</taxon>
        <taxon>Ascomycota</taxon>
        <taxon>Pezizomycotina</taxon>
        <taxon>Leotiomycetes</taxon>
        <taxon>Helotiales</taxon>
        <taxon>Hyaloscyphaceae</taxon>
        <taxon>Hyaloscypha</taxon>
    </lineage>
</organism>
<protein>
    <recommendedName>
        <fullName evidence="2">Nucleolar protein 9</fullName>
    </recommendedName>
    <alternativeName>
        <fullName evidence="5 6">Pumilio domain-containing protein NOP9</fullName>
    </alternativeName>
</protein>
<evidence type="ECO:0000256" key="3">
    <source>
        <dbReference type="ARBA" id="ARBA00022737"/>
    </source>
</evidence>
<feature type="compositionally biased region" description="Basic and acidic residues" evidence="8">
    <location>
        <begin position="11"/>
        <end position="42"/>
    </location>
</feature>
<evidence type="ECO:0000256" key="6">
    <source>
        <dbReference type="ARBA" id="ARBA00031929"/>
    </source>
</evidence>
<dbReference type="GO" id="GO:0000056">
    <property type="term" value="P:ribosomal small subunit export from nucleus"/>
    <property type="evidence" value="ECO:0007669"/>
    <property type="project" value="TreeGrafter"/>
</dbReference>
<evidence type="ECO:0000313" key="9">
    <source>
        <dbReference type="EMBL" id="PMD20679.1"/>
    </source>
</evidence>
<dbReference type="EMBL" id="KZ613484">
    <property type="protein sequence ID" value="PMD20679.1"/>
    <property type="molecule type" value="Genomic_DNA"/>
</dbReference>
<feature type="coiled-coil region" evidence="7">
    <location>
        <begin position="179"/>
        <end position="207"/>
    </location>
</feature>
<gene>
    <name evidence="9" type="ORF">NA56DRAFT_646328</name>
</gene>
<dbReference type="InterPro" id="IPR011989">
    <property type="entry name" value="ARM-like"/>
</dbReference>
<comment type="subcellular location">
    <subcellularLocation>
        <location evidence="1">Nucleus</location>
        <location evidence="1">Nucleolus</location>
    </subcellularLocation>
</comment>
<evidence type="ECO:0000256" key="4">
    <source>
        <dbReference type="ARBA" id="ARBA00024893"/>
    </source>
</evidence>
<dbReference type="SUPFAM" id="SSF48371">
    <property type="entry name" value="ARM repeat"/>
    <property type="match status" value="1"/>
</dbReference>
<dbReference type="InterPro" id="IPR001313">
    <property type="entry name" value="Pumilio_RNA-bd_rpt"/>
</dbReference>
<keyword evidence="3" id="KW-0677">Repeat</keyword>
<dbReference type="InterPro" id="IPR040000">
    <property type="entry name" value="NOP9"/>
</dbReference>
<dbReference type="Pfam" id="PF22493">
    <property type="entry name" value="PUF_NOP9"/>
    <property type="match status" value="1"/>
</dbReference>
<dbReference type="SMART" id="SM00025">
    <property type="entry name" value="Pumilio"/>
    <property type="match status" value="7"/>
</dbReference>
<dbReference type="InterPro" id="IPR016024">
    <property type="entry name" value="ARM-type_fold"/>
</dbReference>
<dbReference type="Gene3D" id="1.25.10.10">
    <property type="entry name" value="Leucine-rich Repeat Variant"/>
    <property type="match status" value="2"/>
</dbReference>
<dbReference type="GO" id="GO:0000447">
    <property type="term" value="P:endonucleolytic cleavage in ITS1 to separate SSU-rRNA from 5.8S rRNA and LSU-rRNA from tricistronic rRNA transcript (SSU-rRNA, 5.8S rRNA, LSU-rRNA)"/>
    <property type="evidence" value="ECO:0007669"/>
    <property type="project" value="TreeGrafter"/>
</dbReference>
<dbReference type="GO" id="GO:0030686">
    <property type="term" value="C:90S preribosome"/>
    <property type="evidence" value="ECO:0007669"/>
    <property type="project" value="TreeGrafter"/>
</dbReference>
<dbReference type="Proteomes" id="UP000235672">
    <property type="component" value="Unassembled WGS sequence"/>
</dbReference>
<evidence type="ECO:0000256" key="8">
    <source>
        <dbReference type="SAM" id="MobiDB-lite"/>
    </source>
</evidence>
<feature type="compositionally biased region" description="Pro residues" evidence="8">
    <location>
        <begin position="512"/>
        <end position="524"/>
    </location>
</feature>
<reference evidence="9 10" key="1">
    <citation type="submission" date="2016-05" db="EMBL/GenBank/DDBJ databases">
        <title>A degradative enzymes factory behind the ericoid mycorrhizal symbiosis.</title>
        <authorList>
            <consortium name="DOE Joint Genome Institute"/>
            <person name="Martino E."/>
            <person name="Morin E."/>
            <person name="Grelet G."/>
            <person name="Kuo A."/>
            <person name="Kohler A."/>
            <person name="Daghino S."/>
            <person name="Barry K."/>
            <person name="Choi C."/>
            <person name="Cichocki N."/>
            <person name="Clum A."/>
            <person name="Copeland A."/>
            <person name="Hainaut M."/>
            <person name="Haridas S."/>
            <person name="Labutti K."/>
            <person name="Lindquist E."/>
            <person name="Lipzen A."/>
            <person name="Khouja H.-R."/>
            <person name="Murat C."/>
            <person name="Ohm R."/>
            <person name="Olson A."/>
            <person name="Spatafora J."/>
            <person name="Veneault-Fourrey C."/>
            <person name="Henrissat B."/>
            <person name="Grigoriev I."/>
            <person name="Martin F."/>
            <person name="Perotto S."/>
        </authorList>
    </citation>
    <scope>NUCLEOTIDE SEQUENCE [LARGE SCALE GENOMIC DNA]</scope>
    <source>
        <strain evidence="9 10">UAMH 7357</strain>
    </source>
</reference>
<dbReference type="GO" id="GO:0000480">
    <property type="term" value="P:endonucleolytic cleavage in 5'-ETS of tricistronic rRNA transcript (SSU-rRNA, 5.8S rRNA, LSU-rRNA)"/>
    <property type="evidence" value="ECO:0007669"/>
    <property type="project" value="TreeGrafter"/>
</dbReference>
<dbReference type="GO" id="GO:0003723">
    <property type="term" value="F:RNA binding"/>
    <property type="evidence" value="ECO:0007669"/>
    <property type="project" value="InterPro"/>
</dbReference>
<evidence type="ECO:0000256" key="5">
    <source>
        <dbReference type="ARBA" id="ARBA00030932"/>
    </source>
</evidence>
<accession>A0A2J6Q333</accession>
<evidence type="ECO:0000256" key="1">
    <source>
        <dbReference type="ARBA" id="ARBA00004604"/>
    </source>
</evidence>
<dbReference type="OrthoDB" id="392571at2759"/>
<dbReference type="STRING" id="1745343.A0A2J6Q333"/>
<feature type="region of interest" description="Disordered" evidence="8">
    <location>
        <begin position="686"/>
        <end position="783"/>
    </location>
</feature>
<keyword evidence="7" id="KW-0175">Coiled coil</keyword>
<feature type="compositionally biased region" description="Polar residues" evidence="8">
    <location>
        <begin position="686"/>
        <end position="701"/>
    </location>
</feature>
<feature type="region of interest" description="Disordered" evidence="8">
    <location>
        <begin position="1"/>
        <end position="58"/>
    </location>
</feature>
<proteinExistence type="predicted"/>
<dbReference type="PANTHER" id="PTHR13102">
    <property type="entry name" value="NUCLEOLAR PROTEIN 9"/>
    <property type="match status" value="1"/>
</dbReference>
<evidence type="ECO:0000256" key="7">
    <source>
        <dbReference type="SAM" id="Coils"/>
    </source>
</evidence>
<evidence type="ECO:0000313" key="10">
    <source>
        <dbReference type="Proteomes" id="UP000235672"/>
    </source>
</evidence>
<name>A0A2J6Q333_9HELO</name>
<dbReference type="AlphaFoldDB" id="A0A2J6Q333"/>
<feature type="region of interest" description="Disordered" evidence="8">
    <location>
        <begin position="499"/>
        <end position="526"/>
    </location>
</feature>
<dbReference type="PANTHER" id="PTHR13102:SF0">
    <property type="entry name" value="NUCLEOLAR PROTEIN 9"/>
    <property type="match status" value="1"/>
</dbReference>
<dbReference type="GO" id="GO:0030688">
    <property type="term" value="C:preribosome, small subunit precursor"/>
    <property type="evidence" value="ECO:0007669"/>
    <property type="project" value="TreeGrafter"/>
</dbReference>
<feature type="compositionally biased region" description="Basic and acidic residues" evidence="8">
    <location>
        <begin position="749"/>
        <end position="760"/>
    </location>
</feature>
<dbReference type="GO" id="GO:0000472">
    <property type="term" value="P:endonucleolytic cleavage to generate mature 5'-end of SSU-rRNA from (SSU-rRNA, 5.8S rRNA, LSU-rRNA)"/>
    <property type="evidence" value="ECO:0007669"/>
    <property type="project" value="TreeGrafter"/>
</dbReference>
<feature type="compositionally biased region" description="Basic residues" evidence="8">
    <location>
        <begin position="1"/>
        <end position="10"/>
    </location>
</feature>
<comment type="function">
    <text evidence="4">RNA-binding nucleolar protein required for pre-rRNA processing. Involved in production of 18S rRNA and assembly of small ribosomal subunit.</text>
</comment>
<sequence>MPREHKAKRGRREEKKEEKELKRKRENGGEDAQRSKKQKSQDPAENTDVQITGLDNDYIPLEEEDAGATERPFYGMLEDEEQEYFRRADELLELNDFPSEEERSLFLENVYREADGKELKIACSQSCSRLMERLILLSSVEQKKKLFAKFGGNFAHLVQHRFASHCCETLFIQSAPVVTEELTADSKKKEEEQEAEQEEEAVSMESLILQTLDELEGKMTFLLTDRFASHTLRVLLVVLSGRPLEKSSTRSLMQSKKKEKISITGLDTSPTELSLQNRSIPSSFQFAVEKIISDTIATMDQSFIRILATHPTGNPTLQLLLELELTNQNTKKGLNTDEKTIISALLPDNIETEGSESATFVNGILYDAIGSRLLETICTFAPGKLFKQIYRATFKDRIGALSRNEISSYPTIKVLNRLSKEDLEETVEQIIPQLEGLVQRSRTTVIKTLFERCAARGADTTALTTALASAYGSDPSTLILKIAYIDDVSSLLSTAFPPLPTDSNPASQSSPPKRPPPTLKPTPPQLHGSLLAQTLLSLPGTPSELIQSALLTLEPHLLLALAIYQTTTHIIQSALVPSPTNTPFRRKLINLLLFPPPSPTTSPSTDQSPVLSLALSPTGSHVLDTLLTSTTSPTSLFSITERIATTLTSSEPLLRDSFSGRIVWRNWSLDIFKRRRGEWVNLVKSHSVSTSLVPPQQQNSAPVAADEYEAVVKQGGKKSKDRKSKGKPGAGKDGKPTAQESGKSAIQLAREKFAAKKAEKMAGTGGKSSFKNAKGRGTGANAV</sequence>
<feature type="compositionally biased region" description="Basic residues" evidence="8">
    <location>
        <begin position="715"/>
        <end position="726"/>
    </location>
</feature>
<evidence type="ECO:0000256" key="2">
    <source>
        <dbReference type="ARBA" id="ARBA00016427"/>
    </source>
</evidence>
<dbReference type="GO" id="GO:0005730">
    <property type="term" value="C:nucleolus"/>
    <property type="evidence" value="ECO:0007669"/>
    <property type="project" value="UniProtKB-SubCell"/>
</dbReference>
<keyword evidence="10" id="KW-1185">Reference proteome</keyword>